<evidence type="ECO:0000256" key="2">
    <source>
        <dbReference type="ARBA" id="ARBA00008770"/>
    </source>
</evidence>
<dbReference type="InterPro" id="IPR044651">
    <property type="entry name" value="OTSB-like"/>
</dbReference>
<dbReference type="KEGG" id="ppru:FDP22_21575"/>
<evidence type="ECO:0000313" key="7">
    <source>
        <dbReference type="Proteomes" id="UP000305888"/>
    </source>
</evidence>
<keyword evidence="3 4" id="KW-0378">Hydrolase</keyword>
<keyword evidence="4" id="KW-0460">Magnesium</keyword>
<dbReference type="Pfam" id="PF02358">
    <property type="entry name" value="Trehalose_PPase"/>
    <property type="match status" value="1"/>
</dbReference>
<name>A0A5B8G4S9_9RHOB</name>
<comment type="catalytic activity">
    <reaction evidence="4">
        <text>alpha,alpha-trehalose 6-phosphate + H2O = alpha,alpha-trehalose + phosphate</text>
        <dbReference type="Rhea" id="RHEA:23420"/>
        <dbReference type="ChEBI" id="CHEBI:15377"/>
        <dbReference type="ChEBI" id="CHEBI:16551"/>
        <dbReference type="ChEBI" id="CHEBI:43474"/>
        <dbReference type="ChEBI" id="CHEBI:58429"/>
        <dbReference type="EC" id="3.1.3.12"/>
    </reaction>
</comment>
<gene>
    <name evidence="6" type="primary">otsB</name>
    <name evidence="6" type="ORF">FDP22_21575</name>
</gene>
<dbReference type="GO" id="GO:0046872">
    <property type="term" value="F:metal ion binding"/>
    <property type="evidence" value="ECO:0007669"/>
    <property type="project" value="UniProtKB-KW"/>
</dbReference>
<dbReference type="NCBIfam" id="TIGR01484">
    <property type="entry name" value="HAD-SF-IIB"/>
    <property type="match status" value="1"/>
</dbReference>
<dbReference type="NCBIfam" id="TIGR00685">
    <property type="entry name" value="T6PP"/>
    <property type="match status" value="1"/>
</dbReference>
<dbReference type="OrthoDB" id="9814913at2"/>
<dbReference type="UniPathway" id="UPA00299"/>
<evidence type="ECO:0000256" key="3">
    <source>
        <dbReference type="ARBA" id="ARBA00022801"/>
    </source>
</evidence>
<evidence type="ECO:0000256" key="4">
    <source>
        <dbReference type="RuleBase" id="RU361117"/>
    </source>
</evidence>
<dbReference type="RefSeq" id="WP_138576239.1">
    <property type="nucleotide sequence ID" value="NZ_CP040820.1"/>
</dbReference>
<dbReference type="InterPro" id="IPR036412">
    <property type="entry name" value="HAD-like_sf"/>
</dbReference>
<dbReference type="GO" id="GO:0004805">
    <property type="term" value="F:trehalose-phosphatase activity"/>
    <property type="evidence" value="ECO:0007669"/>
    <property type="project" value="UniProtKB-EC"/>
</dbReference>
<keyword evidence="4" id="KW-0479">Metal-binding</keyword>
<comment type="pathway">
    <text evidence="1 4">Glycan biosynthesis; trehalose biosynthesis.</text>
</comment>
<evidence type="ECO:0000256" key="1">
    <source>
        <dbReference type="ARBA" id="ARBA00005199"/>
    </source>
</evidence>
<reference evidence="6 7" key="1">
    <citation type="submission" date="2019-06" db="EMBL/GenBank/DDBJ databases">
        <title>Genome sequence of Rhodobacteraceae bacterium D4M1.</title>
        <authorList>
            <person name="Cao J."/>
        </authorList>
    </citation>
    <scope>NUCLEOTIDE SEQUENCE [LARGE SCALE GENOMIC DNA]</scope>
    <source>
        <strain evidence="6 7">D4M1</strain>
        <plasmid evidence="7">pd4m1b</plasmid>
    </source>
</reference>
<dbReference type="InterPro" id="IPR006379">
    <property type="entry name" value="HAD-SF_hydro_IIB"/>
</dbReference>
<sequence length="265" mass="27827">MTDPRAPTSGAPAGNRPAGGPPPVPDLSRHALFLDFDGTLVDIAPRPDDIRIPEILPGLLTALDAAAGGAIALVSGRRLADLRGFLPEFRGVIVGSHGSETWPEDAAPAPGLRQPDAGPVRAALRALAATRAAYLFEEKPAGAVIHFRADPALDAEARAAAEAVVAAHPGFALQRAKMAYEIHPAGVSKDRAVARLMDRAPFRGRVPVFAGDDTTDEPALGWVRAREGISVHVGDRPDTAAAWRLDSPAALRDWLARAVSVEERG</sequence>
<organism evidence="6 7">
    <name type="scientific">Paroceanicella profunda</name>
    <dbReference type="NCBI Taxonomy" id="2579971"/>
    <lineage>
        <taxon>Bacteria</taxon>
        <taxon>Pseudomonadati</taxon>
        <taxon>Pseudomonadota</taxon>
        <taxon>Alphaproteobacteria</taxon>
        <taxon>Rhodobacterales</taxon>
        <taxon>Paracoccaceae</taxon>
        <taxon>Paroceanicella</taxon>
    </lineage>
</organism>
<dbReference type="InterPro" id="IPR023214">
    <property type="entry name" value="HAD_sf"/>
</dbReference>
<feature type="region of interest" description="Disordered" evidence="5">
    <location>
        <begin position="1"/>
        <end position="26"/>
    </location>
</feature>
<dbReference type="Proteomes" id="UP000305888">
    <property type="component" value="Plasmid pD4M1B"/>
</dbReference>
<comment type="similarity">
    <text evidence="2 4">Belongs to the trehalose phosphatase family.</text>
</comment>
<keyword evidence="6" id="KW-0614">Plasmid</keyword>
<accession>A0A5B8G4S9</accession>
<dbReference type="PANTHER" id="PTHR43768:SF3">
    <property type="entry name" value="TREHALOSE 6-PHOSPHATE PHOSPHATASE"/>
    <property type="match status" value="1"/>
</dbReference>
<dbReference type="Gene3D" id="3.40.50.1000">
    <property type="entry name" value="HAD superfamily/HAD-like"/>
    <property type="match status" value="1"/>
</dbReference>
<keyword evidence="7" id="KW-1185">Reference proteome</keyword>
<geneLocation type="plasmid" evidence="7">
    <name>pd4m1b</name>
</geneLocation>
<proteinExistence type="inferred from homology"/>
<comment type="function">
    <text evidence="4">Removes the phosphate from trehalose 6-phosphate to produce free trehalose.</text>
</comment>
<dbReference type="InterPro" id="IPR003337">
    <property type="entry name" value="Trehalose_PPase"/>
</dbReference>
<protein>
    <recommendedName>
        <fullName evidence="4">Trehalose 6-phosphate phosphatase</fullName>
        <ecNumber evidence="4">3.1.3.12</ecNumber>
    </recommendedName>
</protein>
<comment type="cofactor">
    <cofactor evidence="4">
        <name>Mg(2+)</name>
        <dbReference type="ChEBI" id="CHEBI:18420"/>
    </cofactor>
</comment>
<dbReference type="Gene3D" id="3.30.70.1020">
    <property type="entry name" value="Trehalose-6-phosphate phosphatase related protein, domain 2"/>
    <property type="match status" value="1"/>
</dbReference>
<dbReference type="SUPFAM" id="SSF56784">
    <property type="entry name" value="HAD-like"/>
    <property type="match status" value="1"/>
</dbReference>
<evidence type="ECO:0000313" key="6">
    <source>
        <dbReference type="EMBL" id="QDL94459.1"/>
    </source>
</evidence>
<evidence type="ECO:0000256" key="5">
    <source>
        <dbReference type="SAM" id="MobiDB-lite"/>
    </source>
</evidence>
<dbReference type="GO" id="GO:0005992">
    <property type="term" value="P:trehalose biosynthetic process"/>
    <property type="evidence" value="ECO:0007669"/>
    <property type="project" value="UniProtKB-UniPathway"/>
</dbReference>
<dbReference type="EMBL" id="CP040820">
    <property type="protein sequence ID" value="QDL94459.1"/>
    <property type="molecule type" value="Genomic_DNA"/>
</dbReference>
<dbReference type="AlphaFoldDB" id="A0A5B8G4S9"/>
<dbReference type="EC" id="3.1.3.12" evidence="4"/>
<dbReference type="PANTHER" id="PTHR43768">
    <property type="entry name" value="TREHALOSE 6-PHOSPHATE PHOSPHATASE"/>
    <property type="match status" value="1"/>
</dbReference>